<dbReference type="OrthoDB" id="3799035at2759"/>
<dbReference type="RefSeq" id="XP_024744999.1">
    <property type="nucleotide sequence ID" value="XM_024891939.1"/>
</dbReference>
<evidence type="ECO:0000313" key="1">
    <source>
        <dbReference type="EMBL" id="PTB61679.1"/>
    </source>
</evidence>
<protein>
    <submittedName>
        <fullName evidence="1">Uncharacterized protein</fullName>
    </submittedName>
</protein>
<dbReference type="AlphaFoldDB" id="A0A2T4AXA4"/>
<keyword evidence="2" id="KW-1185">Reference proteome</keyword>
<accession>A0A2T4AXA4</accession>
<name>A0A2T4AXA4_9HYPO</name>
<gene>
    <name evidence="1" type="ORF">BBK36DRAFT_1131216</name>
</gene>
<proteinExistence type="predicted"/>
<sequence length="56" mass="6817">YYFIYKKVKAREVALEYILIYKIVADRLTKPLKKDRFLKFYKALSLRRITNIEDAS</sequence>
<dbReference type="EMBL" id="KZ680234">
    <property type="protein sequence ID" value="PTB61679.1"/>
    <property type="molecule type" value="Genomic_DNA"/>
</dbReference>
<evidence type="ECO:0000313" key="2">
    <source>
        <dbReference type="Proteomes" id="UP000241546"/>
    </source>
</evidence>
<dbReference type="GeneID" id="36600057"/>
<reference evidence="2" key="1">
    <citation type="submission" date="2016-07" db="EMBL/GenBank/DDBJ databases">
        <title>Multiple horizontal gene transfer events from other fungi enriched the ability of initially mycotrophic Trichoderma (Ascomycota) to feed on dead plant biomass.</title>
        <authorList>
            <consortium name="DOE Joint Genome Institute"/>
            <person name="Atanasova L."/>
            <person name="Chenthamara K."/>
            <person name="Zhang J."/>
            <person name="Grujic M."/>
            <person name="Henrissat B."/>
            <person name="Kuo A."/>
            <person name="Aerts A."/>
            <person name="Salamov A."/>
            <person name="Lipzen A."/>
            <person name="Labutti K."/>
            <person name="Barry K."/>
            <person name="Miao Y."/>
            <person name="Rahimi M.J."/>
            <person name="Shen Q."/>
            <person name="Grigoriev I.V."/>
            <person name="Kubicek C.P."/>
            <person name="Druzhinina I.S."/>
        </authorList>
    </citation>
    <scope>NUCLEOTIDE SEQUENCE [LARGE SCALE GENOMIC DNA]</scope>
    <source>
        <strain evidence="2">TUCIM 6016</strain>
    </source>
</reference>
<dbReference type="Proteomes" id="UP000241546">
    <property type="component" value="Unassembled WGS sequence"/>
</dbReference>
<organism evidence="1 2">
    <name type="scientific">Trichoderma citrinoviride</name>
    <dbReference type="NCBI Taxonomy" id="58853"/>
    <lineage>
        <taxon>Eukaryota</taxon>
        <taxon>Fungi</taxon>
        <taxon>Dikarya</taxon>
        <taxon>Ascomycota</taxon>
        <taxon>Pezizomycotina</taxon>
        <taxon>Sordariomycetes</taxon>
        <taxon>Hypocreomycetidae</taxon>
        <taxon>Hypocreales</taxon>
        <taxon>Hypocreaceae</taxon>
        <taxon>Trichoderma</taxon>
    </lineage>
</organism>
<feature type="non-terminal residue" evidence="1">
    <location>
        <position position="1"/>
    </location>
</feature>